<dbReference type="Proteomes" id="UP000190626">
    <property type="component" value="Unassembled WGS sequence"/>
</dbReference>
<dbReference type="EMBL" id="MBTG01000022">
    <property type="protein sequence ID" value="OPH54545.1"/>
    <property type="molecule type" value="Genomic_DNA"/>
</dbReference>
<accession>A0A1V4HHJ5</accession>
<dbReference type="OrthoDB" id="2053790at2"/>
<dbReference type="CDD" id="cd00761">
    <property type="entry name" value="Glyco_tranf_GTA_type"/>
    <property type="match status" value="1"/>
</dbReference>
<dbReference type="SUPFAM" id="SSF48452">
    <property type="entry name" value="TPR-like"/>
    <property type="match status" value="1"/>
</dbReference>
<feature type="domain" description="Glycosyltransferase 2-like" evidence="2">
    <location>
        <begin position="304"/>
        <end position="415"/>
    </location>
</feature>
<dbReference type="Gene3D" id="3.90.550.10">
    <property type="entry name" value="Spore Coat Polysaccharide Biosynthesis Protein SpsA, Chain A"/>
    <property type="match status" value="1"/>
</dbReference>
<gene>
    <name evidence="3" type="ORF">BC351_31700</name>
</gene>
<comment type="caution">
    <text evidence="3">The sequence shown here is derived from an EMBL/GenBank/DDBJ whole genome shotgun (WGS) entry which is preliminary data.</text>
</comment>
<dbReference type="Pfam" id="PF00535">
    <property type="entry name" value="Glycos_transf_2"/>
    <property type="match status" value="1"/>
</dbReference>
<organism evidence="3 4">
    <name type="scientific">Paenibacillus ferrarius</name>
    <dbReference type="NCBI Taxonomy" id="1469647"/>
    <lineage>
        <taxon>Bacteria</taxon>
        <taxon>Bacillati</taxon>
        <taxon>Bacillota</taxon>
        <taxon>Bacilli</taxon>
        <taxon>Bacillales</taxon>
        <taxon>Paenibacillaceae</taxon>
        <taxon>Paenibacillus</taxon>
    </lineage>
</organism>
<dbReference type="Gene3D" id="1.25.40.10">
    <property type="entry name" value="Tetratricopeptide repeat domain"/>
    <property type="match status" value="1"/>
</dbReference>
<evidence type="ECO:0000313" key="4">
    <source>
        <dbReference type="Proteomes" id="UP000190626"/>
    </source>
</evidence>
<dbReference type="RefSeq" id="WP_079415095.1">
    <property type="nucleotide sequence ID" value="NZ_MBTG01000022.1"/>
</dbReference>
<dbReference type="InterPro" id="IPR050834">
    <property type="entry name" value="Glycosyltransf_2"/>
</dbReference>
<protein>
    <recommendedName>
        <fullName evidence="2">Glycosyltransferase 2-like domain-containing protein</fullName>
    </recommendedName>
</protein>
<proteinExistence type="inferred from homology"/>
<name>A0A1V4HHJ5_9BACL</name>
<dbReference type="SUPFAM" id="SSF53448">
    <property type="entry name" value="Nucleotide-diphospho-sugar transferases"/>
    <property type="match status" value="1"/>
</dbReference>
<comment type="similarity">
    <text evidence="1">Belongs to the glycosyltransferase 2 family.</text>
</comment>
<dbReference type="InterPro" id="IPR011990">
    <property type="entry name" value="TPR-like_helical_dom_sf"/>
</dbReference>
<dbReference type="InterPro" id="IPR001173">
    <property type="entry name" value="Glyco_trans_2-like"/>
</dbReference>
<evidence type="ECO:0000259" key="2">
    <source>
        <dbReference type="Pfam" id="PF00535"/>
    </source>
</evidence>
<evidence type="ECO:0000313" key="3">
    <source>
        <dbReference type="EMBL" id="OPH54545.1"/>
    </source>
</evidence>
<sequence length="703" mass="80909">MNSENAVAKMKRFIEVGNLEGAFEIMRSLDEFSDPEFIDAKAILLLAMRQPEDAEDTVIDGLSLYPECADLYYNLGNIYFVRELFVESALCFAAYCRYAADSSEDTKDVIEDIENKMKQISKLYVVFNSFRSAAGQDFIFITEKPFGEDTAFMLLTFILRQLGNQIFYLAEPVEVTVQASPDLGEILTVIFENMEDKGGIHLIRPVMLQSETNKFDTIPYIIQKITDEFSPHRHCDVICRSIALDRIEDADTLDGIGNRFEIVFAPTNEDVLSHGLFGDFYRTLNKLYNINISKDWTNPSLLISIVIPTRNNPETLEHTLKTCLYDQGDDFEVVISDNSSPDNDDTLRLVQKVNDPRIKYYRPERELLLKESFEFAYCKAEGEFVFSIGSDDAVLYHGLETLRNKLNDFPDEDVIFWDRLLYCWPGGNKSQEDQLVIPTCSYQAENVQTGYIDCNDSLQSIMNLTVPMYALPMFYINSGFRRNYIHKIIEKTGKFLDGDSQDIYMGLINYALNDRLLYIMHPITIAGMSSHSAGIQTTKMLQSSDAVMEYKKKNKQFYTNYQRVYNTKVFPLRGFSDKWLLFNQYAKICQKRINPKFNLYGLNWILAYSSCVESLSATDPSFQERVHEYEVSSTALGDKAFTQWFKETYSENPNFKGVTYLNPTEKQYKRGIQKDGSLVLDSSLFGVENVYDACELFNKIFRI</sequence>
<dbReference type="PANTHER" id="PTHR43685">
    <property type="entry name" value="GLYCOSYLTRANSFERASE"/>
    <property type="match status" value="1"/>
</dbReference>
<dbReference type="STRING" id="1469647.BC351_31700"/>
<dbReference type="AlphaFoldDB" id="A0A1V4HHJ5"/>
<reference evidence="4" key="1">
    <citation type="submission" date="2016-07" db="EMBL/GenBank/DDBJ databases">
        <authorList>
            <person name="Florea S."/>
            <person name="Webb J.S."/>
            <person name="Jaromczyk J."/>
            <person name="Schardl C.L."/>
        </authorList>
    </citation>
    <scope>NUCLEOTIDE SEQUENCE [LARGE SCALE GENOMIC DNA]</scope>
    <source>
        <strain evidence="4">CY1</strain>
    </source>
</reference>
<dbReference type="InterPro" id="IPR029044">
    <property type="entry name" value="Nucleotide-diphossugar_trans"/>
</dbReference>
<dbReference type="PANTHER" id="PTHR43685:SF11">
    <property type="entry name" value="GLYCOSYLTRANSFERASE TAGX-RELATED"/>
    <property type="match status" value="1"/>
</dbReference>
<keyword evidence="4" id="KW-1185">Reference proteome</keyword>
<evidence type="ECO:0000256" key="1">
    <source>
        <dbReference type="ARBA" id="ARBA00006739"/>
    </source>
</evidence>